<evidence type="ECO:0000313" key="3">
    <source>
        <dbReference type="WBParaSite" id="maker-uti_cns_0004350-snap-gene-0.5-mRNA-1"/>
    </source>
</evidence>
<organism evidence="1 3">
    <name type="scientific">Macrostomum lignano</name>
    <dbReference type="NCBI Taxonomy" id="282301"/>
    <lineage>
        <taxon>Eukaryota</taxon>
        <taxon>Metazoa</taxon>
        <taxon>Spiralia</taxon>
        <taxon>Lophotrochozoa</taxon>
        <taxon>Platyhelminthes</taxon>
        <taxon>Rhabditophora</taxon>
        <taxon>Macrostomorpha</taxon>
        <taxon>Macrostomida</taxon>
        <taxon>Macrostomidae</taxon>
        <taxon>Macrostomum</taxon>
    </lineage>
</organism>
<dbReference type="WBParaSite" id="maker-uti_cns_0003261-snap-gene-0.16-mRNA-1">
    <property type="protein sequence ID" value="maker-uti_cns_0003261-snap-gene-0.16-mRNA-1"/>
    <property type="gene ID" value="maker-uti_cns_0003261-snap-gene-0.16"/>
</dbReference>
<protein>
    <submittedName>
        <fullName evidence="2 3">Envelope-like protein</fullName>
    </submittedName>
</protein>
<keyword evidence="1" id="KW-1185">Reference proteome</keyword>
<dbReference type="Proteomes" id="UP000095280">
    <property type="component" value="Unplaced"/>
</dbReference>
<dbReference type="AlphaFoldDB" id="A0A1I8H404"/>
<reference evidence="2 3" key="1">
    <citation type="submission" date="2016-11" db="UniProtKB">
        <authorList>
            <consortium name="WormBaseParasite"/>
        </authorList>
    </citation>
    <scope>IDENTIFICATION</scope>
</reference>
<proteinExistence type="predicted"/>
<accession>A0A1I8H404</accession>
<name>A0A1I8H404_9PLAT</name>
<sequence length="83" mass="9462">FDKVLEADTLRQLEWVGVPGAHYCGKFDDIKPTLELIRLPNEQKGIDDGMPLHWRSYLVAALFKWDTDPDSSYPVYFVVAGCC</sequence>
<dbReference type="WBParaSite" id="maker-uti_cns_0009136-snap-gene-0.6-mRNA-1">
    <property type="protein sequence ID" value="maker-uti_cns_0009136-snap-gene-0.6-mRNA-1"/>
    <property type="gene ID" value="maker-uti_cns_0009136-snap-gene-0.6"/>
</dbReference>
<evidence type="ECO:0000313" key="1">
    <source>
        <dbReference type="Proteomes" id="UP000095280"/>
    </source>
</evidence>
<dbReference type="WBParaSite" id="maker-uti_cns_0004350-snap-gene-0.5-mRNA-1">
    <property type="protein sequence ID" value="maker-uti_cns_0004350-snap-gene-0.5-mRNA-1"/>
    <property type="gene ID" value="maker-uti_cns_0004350-snap-gene-0.5"/>
</dbReference>
<evidence type="ECO:0000313" key="2">
    <source>
        <dbReference type="WBParaSite" id="maker-uti_cns_0003261-snap-gene-0.16-mRNA-1"/>
    </source>
</evidence>